<evidence type="ECO:0008006" key="4">
    <source>
        <dbReference type="Google" id="ProtNLM"/>
    </source>
</evidence>
<dbReference type="EMBL" id="VYQF01000011">
    <property type="protein sequence ID" value="KAA9035702.1"/>
    <property type="molecule type" value="Genomic_DNA"/>
</dbReference>
<keyword evidence="1" id="KW-0732">Signal</keyword>
<dbReference type="RefSeq" id="WP_150416858.1">
    <property type="nucleotide sequence ID" value="NZ_VYQF01000011.1"/>
</dbReference>
<gene>
    <name evidence="2" type="ORF">FW778_20985</name>
</gene>
<reference evidence="2 3" key="1">
    <citation type="submission" date="2019-09" db="EMBL/GenBank/DDBJ databases">
        <title>Draft genome sequence of Ginsengibacter sp. BR5-29.</title>
        <authorList>
            <person name="Im W.-T."/>
        </authorList>
    </citation>
    <scope>NUCLEOTIDE SEQUENCE [LARGE SCALE GENOMIC DNA]</scope>
    <source>
        <strain evidence="2 3">BR5-29</strain>
    </source>
</reference>
<organism evidence="2 3">
    <name type="scientific">Ginsengibacter hankyongi</name>
    <dbReference type="NCBI Taxonomy" id="2607284"/>
    <lineage>
        <taxon>Bacteria</taxon>
        <taxon>Pseudomonadati</taxon>
        <taxon>Bacteroidota</taxon>
        <taxon>Chitinophagia</taxon>
        <taxon>Chitinophagales</taxon>
        <taxon>Chitinophagaceae</taxon>
        <taxon>Ginsengibacter</taxon>
    </lineage>
</organism>
<sequence>MHRILHFYKLLFLTTFLLSSIFLRAQQDDLTKYKAVSSLNKLPGTVEIYYPNGYKQEAVYTQKILEKAMAFYKANLNIDIPVSATLFGPKEFNEFAMEKWGRPGIYNQFLPFMAAGPPAVMCLPVASGSALENMVQAGIKQDKDTTISPWEISTRLIAYVGIHELGHVIMTELEVQQEVGWYSEFMANYIAGAFLYQISGDAKIDDSNKESAGGSLTPTNKHFGGMFTGSTDNYVWWQASLQKRVAQMFPEPGISFLYQLANLRNSQQYFDDLAILVAMEQISPGFVTWAKNEGHINELDEGKIKSIEKEIKDQVNKAIKNRENLFTAAYSNKWSMGDSINSTVVMNFLNKWENNSMDTSFFSDWAYYKYNWETKDSILKKLKVERSRFAKWKISISSIVSLKSTDRNENWVTVYGSVNKKDVKGINSLTNFTQWYKIEKDLKISFFKEFDQ</sequence>
<proteinExistence type="predicted"/>
<protein>
    <recommendedName>
        <fullName evidence="4">Aminopeptidase</fullName>
    </recommendedName>
</protein>
<dbReference type="AlphaFoldDB" id="A0A5J5IBP8"/>
<dbReference type="Gene3D" id="1.10.390.10">
    <property type="entry name" value="Neutral Protease Domain 2"/>
    <property type="match status" value="1"/>
</dbReference>
<evidence type="ECO:0000313" key="3">
    <source>
        <dbReference type="Proteomes" id="UP000326903"/>
    </source>
</evidence>
<dbReference type="InterPro" id="IPR027268">
    <property type="entry name" value="Peptidase_M4/M1_CTD_sf"/>
</dbReference>
<comment type="caution">
    <text evidence="2">The sequence shown here is derived from an EMBL/GenBank/DDBJ whole genome shotgun (WGS) entry which is preliminary data.</text>
</comment>
<keyword evidence="3" id="KW-1185">Reference proteome</keyword>
<feature type="chain" id="PRO_5023812223" description="Aminopeptidase" evidence="1">
    <location>
        <begin position="26"/>
        <end position="452"/>
    </location>
</feature>
<evidence type="ECO:0000256" key="1">
    <source>
        <dbReference type="SAM" id="SignalP"/>
    </source>
</evidence>
<name>A0A5J5IBP8_9BACT</name>
<accession>A0A5J5IBP8</accession>
<feature type="signal peptide" evidence="1">
    <location>
        <begin position="1"/>
        <end position="25"/>
    </location>
</feature>
<dbReference type="Proteomes" id="UP000326903">
    <property type="component" value="Unassembled WGS sequence"/>
</dbReference>
<evidence type="ECO:0000313" key="2">
    <source>
        <dbReference type="EMBL" id="KAA9035702.1"/>
    </source>
</evidence>